<proteinExistence type="predicted"/>
<sequence length="202" mass="23553">MQAEAEKQHSWKINIHTKAKSFHFRFKATNISPTWKFHRLSVLLKIRRFLLLTVNSESSASNAISKQRHQGKLISKFLRLFKKIRLERTKNQHPEAKFPSNRLQRFSYKFICFQEPICVGSLFLGILACLLSPPIFQAIAIYSLVMLLFVAFLFKKCKTRKPSKLLILLIAAVWACPLLSLFHLSYFLKYDKGFASNFVWKA</sequence>
<feature type="transmembrane region" description="Helical" evidence="1">
    <location>
        <begin position="134"/>
        <end position="154"/>
    </location>
</feature>
<dbReference type="AlphaFoldDB" id="A0A6P4B5W0"/>
<organism evidence="2 3">
    <name type="scientific">Ziziphus jujuba</name>
    <name type="common">Chinese jujube</name>
    <name type="synonym">Ziziphus sativa</name>
    <dbReference type="NCBI Taxonomy" id="326968"/>
    <lineage>
        <taxon>Eukaryota</taxon>
        <taxon>Viridiplantae</taxon>
        <taxon>Streptophyta</taxon>
        <taxon>Embryophyta</taxon>
        <taxon>Tracheophyta</taxon>
        <taxon>Spermatophyta</taxon>
        <taxon>Magnoliopsida</taxon>
        <taxon>eudicotyledons</taxon>
        <taxon>Gunneridae</taxon>
        <taxon>Pentapetalae</taxon>
        <taxon>rosids</taxon>
        <taxon>fabids</taxon>
        <taxon>Rosales</taxon>
        <taxon>Rhamnaceae</taxon>
        <taxon>Paliureae</taxon>
        <taxon>Ziziphus</taxon>
    </lineage>
</organism>
<evidence type="ECO:0000256" key="1">
    <source>
        <dbReference type="SAM" id="Phobius"/>
    </source>
</evidence>
<gene>
    <name evidence="3" type="primary">LOC107431066</name>
</gene>
<keyword evidence="1" id="KW-0812">Transmembrane</keyword>
<dbReference type="RefSeq" id="XP_015897425.3">
    <property type="nucleotide sequence ID" value="XM_016041939.4"/>
</dbReference>
<keyword evidence="1" id="KW-1133">Transmembrane helix</keyword>
<feature type="transmembrane region" description="Helical" evidence="1">
    <location>
        <begin position="166"/>
        <end position="188"/>
    </location>
</feature>
<keyword evidence="2" id="KW-1185">Reference proteome</keyword>
<protein>
    <submittedName>
        <fullName evidence="3">Uncharacterized protein LOC107431066 isoform X1</fullName>
    </submittedName>
</protein>
<dbReference type="InParanoid" id="A0A6P4B5W0"/>
<name>A0A6P4B5W0_ZIZJJ</name>
<dbReference type="GeneID" id="107431066"/>
<evidence type="ECO:0000313" key="2">
    <source>
        <dbReference type="Proteomes" id="UP001652623"/>
    </source>
</evidence>
<keyword evidence="1" id="KW-0472">Membrane</keyword>
<accession>A0A6P4B5W0</accession>
<reference evidence="3" key="1">
    <citation type="submission" date="2025-08" db="UniProtKB">
        <authorList>
            <consortium name="RefSeq"/>
        </authorList>
    </citation>
    <scope>IDENTIFICATION</scope>
    <source>
        <tissue evidence="3">Seedling</tissue>
    </source>
</reference>
<feature type="transmembrane region" description="Helical" evidence="1">
    <location>
        <begin position="106"/>
        <end position="128"/>
    </location>
</feature>
<evidence type="ECO:0000313" key="3">
    <source>
        <dbReference type="RefSeq" id="XP_015897425.3"/>
    </source>
</evidence>
<dbReference type="Proteomes" id="UP001652623">
    <property type="component" value="Chromosome 6"/>
</dbReference>
<dbReference type="KEGG" id="zju:107431066"/>